<dbReference type="GO" id="GO:0005634">
    <property type="term" value="C:nucleus"/>
    <property type="evidence" value="ECO:0007669"/>
    <property type="project" value="UniProtKB-SubCell"/>
</dbReference>
<feature type="non-terminal residue" evidence="7">
    <location>
        <position position="1"/>
    </location>
</feature>
<dbReference type="EMBL" id="CAJPIZ010015799">
    <property type="protein sequence ID" value="CAG2115413.1"/>
    <property type="molecule type" value="Genomic_DNA"/>
</dbReference>
<feature type="transmembrane region" description="Helical" evidence="5">
    <location>
        <begin position="29"/>
        <end position="52"/>
    </location>
</feature>
<dbReference type="AlphaFoldDB" id="A0A7R9L4X2"/>
<dbReference type="InterPro" id="IPR036259">
    <property type="entry name" value="MFS_trans_sf"/>
</dbReference>
<dbReference type="EMBL" id="OC870374">
    <property type="protein sequence ID" value="CAD7634983.1"/>
    <property type="molecule type" value="Genomic_DNA"/>
</dbReference>
<evidence type="ECO:0000256" key="4">
    <source>
        <dbReference type="ARBA" id="ARBA00023136"/>
    </source>
</evidence>
<dbReference type="Gene3D" id="1.20.1250.20">
    <property type="entry name" value="MFS general substrate transporter like domains"/>
    <property type="match status" value="1"/>
</dbReference>
<evidence type="ECO:0000313" key="7">
    <source>
        <dbReference type="EMBL" id="CAD7634983.1"/>
    </source>
</evidence>
<keyword evidence="8" id="KW-1185">Reference proteome</keyword>
<evidence type="ECO:0000256" key="3">
    <source>
        <dbReference type="ARBA" id="ARBA00022989"/>
    </source>
</evidence>
<accession>A0A7R9L4X2</accession>
<sequence length="259" mass="29700">FTLGLVLTETAYLPSFAQKSALRISAETAGYLATGYSAAMAVSRAICIPVSIYIRPEIMILFGLILTVIAEILLLILADRSLIAMWTGNIIYGLGVGPFYGSSYYLIERITPITKSVVIARSATTSSVTMSSRVEALLEELETIEERRRDRRTDHWTAEEDRRFVACIKTQFRHKEYLREDITDEIDWELVVDRMKRSVANCRRHYCKYIRIKLINEQNARVLDGATVPRSDSNTYKSMIEWLYRYKTTDEIVLSDDEL</sequence>
<evidence type="ECO:0000259" key="6">
    <source>
        <dbReference type="PROSITE" id="PS50090"/>
    </source>
</evidence>
<evidence type="ECO:0000256" key="5">
    <source>
        <dbReference type="SAM" id="Phobius"/>
    </source>
</evidence>
<evidence type="ECO:0000256" key="2">
    <source>
        <dbReference type="ARBA" id="ARBA00022692"/>
    </source>
</evidence>
<dbReference type="PROSITE" id="PS50090">
    <property type="entry name" value="MYB_LIKE"/>
    <property type="match status" value="1"/>
</dbReference>
<dbReference type="CDD" id="cd00167">
    <property type="entry name" value="SANT"/>
    <property type="match status" value="1"/>
</dbReference>
<dbReference type="Proteomes" id="UP000759131">
    <property type="component" value="Unassembled WGS sequence"/>
</dbReference>
<keyword evidence="2 5" id="KW-0812">Transmembrane</keyword>
<evidence type="ECO:0000256" key="1">
    <source>
        <dbReference type="ARBA" id="ARBA00004123"/>
    </source>
</evidence>
<comment type="subcellular location">
    <subcellularLocation>
        <location evidence="1">Nucleus</location>
    </subcellularLocation>
</comment>
<protein>
    <recommendedName>
        <fullName evidence="6">Myb-like domain-containing protein</fullName>
    </recommendedName>
</protein>
<dbReference type="SUPFAM" id="SSF46689">
    <property type="entry name" value="Homeodomain-like"/>
    <property type="match status" value="1"/>
</dbReference>
<dbReference type="PANTHER" id="PTHR23121:SF9">
    <property type="entry name" value="SODIUM-DEPENDENT GLUCOSE TRANSPORTER 1"/>
    <property type="match status" value="1"/>
</dbReference>
<dbReference type="SMART" id="SM00717">
    <property type="entry name" value="SANT"/>
    <property type="match status" value="1"/>
</dbReference>
<keyword evidence="3 5" id="KW-1133">Transmembrane helix</keyword>
<dbReference type="InterPro" id="IPR001005">
    <property type="entry name" value="SANT/Myb"/>
</dbReference>
<feature type="domain" description="Myb-like" evidence="6">
    <location>
        <begin position="148"/>
        <end position="210"/>
    </location>
</feature>
<organism evidence="7">
    <name type="scientific">Medioppia subpectinata</name>
    <dbReference type="NCBI Taxonomy" id="1979941"/>
    <lineage>
        <taxon>Eukaryota</taxon>
        <taxon>Metazoa</taxon>
        <taxon>Ecdysozoa</taxon>
        <taxon>Arthropoda</taxon>
        <taxon>Chelicerata</taxon>
        <taxon>Arachnida</taxon>
        <taxon>Acari</taxon>
        <taxon>Acariformes</taxon>
        <taxon>Sarcoptiformes</taxon>
        <taxon>Oribatida</taxon>
        <taxon>Brachypylina</taxon>
        <taxon>Oppioidea</taxon>
        <taxon>Oppiidae</taxon>
        <taxon>Medioppia</taxon>
    </lineage>
</organism>
<proteinExistence type="predicted"/>
<keyword evidence="4 5" id="KW-0472">Membrane</keyword>
<feature type="transmembrane region" description="Helical" evidence="5">
    <location>
        <begin position="58"/>
        <end position="78"/>
    </location>
</feature>
<dbReference type="PANTHER" id="PTHR23121">
    <property type="entry name" value="SODIUM-DEPENDENT GLUCOSE TRANSPORTER 1"/>
    <property type="match status" value="1"/>
</dbReference>
<gene>
    <name evidence="7" type="ORF">OSB1V03_LOCUS15375</name>
</gene>
<feature type="transmembrane region" description="Helical" evidence="5">
    <location>
        <begin position="90"/>
        <end position="107"/>
    </location>
</feature>
<dbReference type="SUPFAM" id="SSF103473">
    <property type="entry name" value="MFS general substrate transporter"/>
    <property type="match status" value="1"/>
</dbReference>
<feature type="non-terminal residue" evidence="7">
    <location>
        <position position="259"/>
    </location>
</feature>
<evidence type="ECO:0000313" key="8">
    <source>
        <dbReference type="Proteomes" id="UP000759131"/>
    </source>
</evidence>
<dbReference type="InterPro" id="IPR009057">
    <property type="entry name" value="Homeodomain-like_sf"/>
</dbReference>
<reference evidence="7" key="1">
    <citation type="submission" date="2020-11" db="EMBL/GenBank/DDBJ databases">
        <authorList>
            <person name="Tran Van P."/>
        </authorList>
    </citation>
    <scope>NUCLEOTIDE SEQUENCE</scope>
</reference>
<name>A0A7R9L4X2_9ACAR</name>